<dbReference type="Pfam" id="PF01554">
    <property type="entry name" value="MatE"/>
    <property type="match status" value="2"/>
</dbReference>
<keyword evidence="4" id="KW-0813">Transport</keyword>
<dbReference type="PANTHER" id="PTHR43823:SF3">
    <property type="entry name" value="MULTIDRUG EXPORT PROTEIN MEPA"/>
    <property type="match status" value="1"/>
</dbReference>
<evidence type="ECO:0000256" key="5">
    <source>
        <dbReference type="ARBA" id="ARBA00022475"/>
    </source>
</evidence>
<evidence type="ECO:0000256" key="6">
    <source>
        <dbReference type="ARBA" id="ARBA00022692"/>
    </source>
</evidence>
<dbReference type="GO" id="GO:0005886">
    <property type="term" value="C:plasma membrane"/>
    <property type="evidence" value="ECO:0007669"/>
    <property type="project" value="UniProtKB-SubCell"/>
</dbReference>
<evidence type="ECO:0000256" key="1">
    <source>
        <dbReference type="ARBA" id="ARBA00004429"/>
    </source>
</evidence>
<dbReference type="OrthoDB" id="9806302at2"/>
<feature type="transmembrane region" description="Helical" evidence="10">
    <location>
        <begin position="206"/>
        <end position="225"/>
    </location>
</feature>
<dbReference type="CDD" id="cd13143">
    <property type="entry name" value="MATE_MepA_like"/>
    <property type="match status" value="1"/>
</dbReference>
<dbReference type="RefSeq" id="WP_086743287.1">
    <property type="nucleotide sequence ID" value="NZ_MWPV01000002.1"/>
</dbReference>
<keyword evidence="9" id="KW-0046">Antibiotic resistance</keyword>
<protein>
    <recommendedName>
        <fullName evidence="3">Multidrug export protein MepA</fullName>
    </recommendedName>
</protein>
<dbReference type="EMBL" id="MWPV01000002">
    <property type="protein sequence ID" value="OUL57981.1"/>
    <property type="molecule type" value="Genomic_DNA"/>
</dbReference>
<evidence type="ECO:0000256" key="7">
    <source>
        <dbReference type="ARBA" id="ARBA00022989"/>
    </source>
</evidence>
<feature type="transmembrane region" description="Helical" evidence="10">
    <location>
        <begin position="28"/>
        <end position="48"/>
    </location>
</feature>
<dbReference type="AlphaFoldDB" id="A0A244CQT5"/>
<feature type="transmembrane region" description="Helical" evidence="10">
    <location>
        <begin position="246"/>
        <end position="275"/>
    </location>
</feature>
<dbReference type="InterPro" id="IPR051327">
    <property type="entry name" value="MATE_MepA_subfamily"/>
</dbReference>
<evidence type="ECO:0000313" key="11">
    <source>
        <dbReference type="EMBL" id="OUL57981.1"/>
    </source>
</evidence>
<dbReference type="InterPro" id="IPR002528">
    <property type="entry name" value="MATE_fam"/>
</dbReference>
<dbReference type="NCBIfam" id="TIGR00797">
    <property type="entry name" value="matE"/>
    <property type="match status" value="1"/>
</dbReference>
<feature type="transmembrane region" description="Helical" evidence="10">
    <location>
        <begin position="60"/>
        <end position="83"/>
    </location>
</feature>
<dbReference type="GO" id="GO:0015297">
    <property type="term" value="F:antiporter activity"/>
    <property type="evidence" value="ECO:0007669"/>
    <property type="project" value="InterPro"/>
</dbReference>
<keyword evidence="12" id="KW-1185">Reference proteome</keyword>
<keyword evidence="6 10" id="KW-0812">Transmembrane</keyword>
<feature type="transmembrane region" description="Helical" evidence="10">
    <location>
        <begin position="366"/>
        <end position="388"/>
    </location>
</feature>
<evidence type="ECO:0000313" key="12">
    <source>
        <dbReference type="Proteomes" id="UP000194841"/>
    </source>
</evidence>
<reference evidence="11 12" key="1">
    <citation type="submission" date="2017-02" db="EMBL/GenBank/DDBJ databases">
        <title>Pseudoalteromonas ulvae TC14 Genome.</title>
        <authorList>
            <person name="Molmeret M."/>
        </authorList>
    </citation>
    <scope>NUCLEOTIDE SEQUENCE [LARGE SCALE GENOMIC DNA]</scope>
    <source>
        <strain evidence="11">TC14</strain>
    </source>
</reference>
<sequence>MTTNTLELEVSPEDTHSPLITSSIFKQFGFLALPAILGMLINGMYSFVDALFISQGIGANAMAAVSAVFPIQMFLISISTMLGSGMASLVARYLGAKRQLDADIVFSTSFLLSIICAFIFCLFTFLALDHIYELLAVPLTLRDQASSYITPIIIFWIIGFISNQLTEGFRASGNPKAMMQVLSTASILNIILDALFIFVFEWGVAGAAWATIIAVSLGLMMAIGLQKKGESAVSFSFNHLISPIKLHFKILSLGLPVLLSHGGFSITLAVTVYSISTVYLDVSEPLIAAHGILVRCFMFLFLPIIGMMVALQTLSGYNYGAKKYQRVKQAYLVAIAISATWGIVVSIILCFYSDILLAMFTSDTNIINLGASFAPICFSGFITASFCMMSSGLFQGLGKALPATLLDAARTYVLLLPLMYFLPSLIGPTGLWFAFPIADISGGLFAFTYSLIHLNRLIKHEN</sequence>
<name>A0A244CQT5_PSEDV</name>
<evidence type="ECO:0000256" key="2">
    <source>
        <dbReference type="ARBA" id="ARBA00008417"/>
    </source>
</evidence>
<feature type="transmembrane region" description="Helical" evidence="10">
    <location>
        <begin position="331"/>
        <end position="360"/>
    </location>
</feature>
<keyword evidence="8 10" id="KW-0472">Membrane</keyword>
<evidence type="ECO:0000256" key="9">
    <source>
        <dbReference type="ARBA" id="ARBA00023251"/>
    </source>
</evidence>
<feature type="transmembrane region" description="Helical" evidence="10">
    <location>
        <begin position="287"/>
        <end position="311"/>
    </location>
</feature>
<keyword evidence="5" id="KW-1003">Cell membrane</keyword>
<feature type="transmembrane region" description="Helical" evidence="10">
    <location>
        <begin position="409"/>
        <end position="426"/>
    </location>
</feature>
<evidence type="ECO:0000256" key="10">
    <source>
        <dbReference type="SAM" id="Phobius"/>
    </source>
</evidence>
<feature type="transmembrane region" description="Helical" evidence="10">
    <location>
        <begin position="148"/>
        <end position="165"/>
    </location>
</feature>
<evidence type="ECO:0000256" key="4">
    <source>
        <dbReference type="ARBA" id="ARBA00022448"/>
    </source>
</evidence>
<dbReference type="InterPro" id="IPR048279">
    <property type="entry name" value="MdtK-like"/>
</dbReference>
<dbReference type="PIRSF" id="PIRSF006603">
    <property type="entry name" value="DinF"/>
    <property type="match status" value="1"/>
</dbReference>
<feature type="transmembrane region" description="Helical" evidence="10">
    <location>
        <begin position="177"/>
        <end position="200"/>
    </location>
</feature>
<gene>
    <name evidence="11" type="ORF">B1199_06355</name>
</gene>
<feature type="transmembrane region" description="Helical" evidence="10">
    <location>
        <begin position="104"/>
        <end position="128"/>
    </location>
</feature>
<organism evidence="11 12">
    <name type="scientific">Pseudoalteromonas ulvae</name>
    <dbReference type="NCBI Taxonomy" id="107327"/>
    <lineage>
        <taxon>Bacteria</taxon>
        <taxon>Pseudomonadati</taxon>
        <taxon>Pseudomonadota</taxon>
        <taxon>Gammaproteobacteria</taxon>
        <taxon>Alteromonadales</taxon>
        <taxon>Pseudoalteromonadaceae</taxon>
        <taxon>Pseudoalteromonas</taxon>
    </lineage>
</organism>
<dbReference type="GO" id="GO:0042910">
    <property type="term" value="F:xenobiotic transmembrane transporter activity"/>
    <property type="evidence" value="ECO:0007669"/>
    <property type="project" value="InterPro"/>
</dbReference>
<comment type="subcellular location">
    <subcellularLocation>
        <location evidence="1">Cell inner membrane</location>
        <topology evidence="1">Multi-pass membrane protein</topology>
    </subcellularLocation>
</comment>
<dbReference type="GO" id="GO:0046677">
    <property type="term" value="P:response to antibiotic"/>
    <property type="evidence" value="ECO:0007669"/>
    <property type="project" value="UniProtKB-KW"/>
</dbReference>
<dbReference type="PANTHER" id="PTHR43823">
    <property type="entry name" value="SPORULATION PROTEIN YKVU"/>
    <property type="match status" value="1"/>
</dbReference>
<dbReference type="Proteomes" id="UP000194841">
    <property type="component" value="Unassembled WGS sequence"/>
</dbReference>
<evidence type="ECO:0000256" key="3">
    <source>
        <dbReference type="ARBA" id="ARBA00022106"/>
    </source>
</evidence>
<comment type="caution">
    <text evidence="11">The sequence shown here is derived from an EMBL/GenBank/DDBJ whole genome shotgun (WGS) entry which is preliminary data.</text>
</comment>
<keyword evidence="7 10" id="KW-1133">Transmembrane helix</keyword>
<evidence type="ECO:0000256" key="8">
    <source>
        <dbReference type="ARBA" id="ARBA00023136"/>
    </source>
</evidence>
<comment type="similarity">
    <text evidence="2">Belongs to the multi antimicrobial extrusion (MATE) (TC 2.A.66.1) family. MepA subfamily.</text>
</comment>
<accession>A0A244CQT5</accession>
<proteinExistence type="inferred from homology"/>
<dbReference type="InterPro" id="IPR045070">
    <property type="entry name" value="MATE_MepA-like"/>
</dbReference>